<dbReference type="Proteomes" id="UP000011014">
    <property type="component" value="Unassembled WGS sequence"/>
</dbReference>
<organism evidence="2">
    <name type="scientific">Oikopleura dioica</name>
    <name type="common">Tunicate</name>
    <dbReference type="NCBI Taxonomy" id="34765"/>
    <lineage>
        <taxon>Eukaryota</taxon>
        <taxon>Metazoa</taxon>
        <taxon>Chordata</taxon>
        <taxon>Tunicata</taxon>
        <taxon>Appendicularia</taxon>
        <taxon>Copelata</taxon>
        <taxon>Oikopleuridae</taxon>
        <taxon>Oikopleura</taxon>
    </lineage>
</organism>
<protein>
    <submittedName>
        <fullName evidence="2">Uncharacterized protein</fullName>
    </submittedName>
</protein>
<feature type="region of interest" description="Disordered" evidence="1">
    <location>
        <begin position="1"/>
        <end position="32"/>
    </location>
</feature>
<dbReference type="AlphaFoldDB" id="E4YG33"/>
<proteinExistence type="predicted"/>
<name>E4YG33_OIKDI</name>
<sequence length="32" mass="3786">MRISERLTTRLRFSTEKPCQSLNRSESGEDEE</sequence>
<dbReference type="EMBL" id="FN654509">
    <property type="protein sequence ID" value="CBY34457.1"/>
    <property type="molecule type" value="Genomic_DNA"/>
</dbReference>
<evidence type="ECO:0000256" key="1">
    <source>
        <dbReference type="SAM" id="MobiDB-lite"/>
    </source>
</evidence>
<reference evidence="2" key="1">
    <citation type="journal article" date="2010" name="Science">
        <title>Plasticity of animal genome architecture unmasked by rapid evolution of a pelagic tunicate.</title>
        <authorList>
            <person name="Denoeud F."/>
            <person name="Henriet S."/>
            <person name="Mungpakdee S."/>
            <person name="Aury J.M."/>
            <person name="Da Silva C."/>
            <person name="Brinkmann H."/>
            <person name="Mikhaleva J."/>
            <person name="Olsen L.C."/>
            <person name="Jubin C."/>
            <person name="Canestro C."/>
            <person name="Bouquet J.M."/>
            <person name="Danks G."/>
            <person name="Poulain J."/>
            <person name="Campsteijn C."/>
            <person name="Adamski M."/>
            <person name="Cross I."/>
            <person name="Yadetie F."/>
            <person name="Muffato M."/>
            <person name="Louis A."/>
            <person name="Butcher S."/>
            <person name="Tsagkogeorga G."/>
            <person name="Konrad A."/>
            <person name="Singh S."/>
            <person name="Jensen M.F."/>
            <person name="Cong E.H."/>
            <person name="Eikeseth-Otteraa H."/>
            <person name="Noel B."/>
            <person name="Anthouard V."/>
            <person name="Porcel B.M."/>
            <person name="Kachouri-Lafond R."/>
            <person name="Nishino A."/>
            <person name="Ugolini M."/>
            <person name="Chourrout P."/>
            <person name="Nishida H."/>
            <person name="Aasland R."/>
            <person name="Huzurbazar S."/>
            <person name="Westhof E."/>
            <person name="Delsuc F."/>
            <person name="Lehrach H."/>
            <person name="Reinhardt R."/>
            <person name="Weissenbach J."/>
            <person name="Roy S.W."/>
            <person name="Artiguenave F."/>
            <person name="Postlethwait J.H."/>
            <person name="Manak J.R."/>
            <person name="Thompson E.M."/>
            <person name="Jaillon O."/>
            <person name="Du Pasquier L."/>
            <person name="Boudinot P."/>
            <person name="Liberles D.A."/>
            <person name="Volff J.N."/>
            <person name="Philippe H."/>
            <person name="Lenhard B."/>
            <person name="Roest Crollius H."/>
            <person name="Wincker P."/>
            <person name="Chourrout D."/>
        </authorList>
    </citation>
    <scope>NUCLEOTIDE SEQUENCE [LARGE SCALE GENOMIC DNA]</scope>
</reference>
<gene>
    <name evidence="2" type="ORF">GSOID_T00024481001</name>
</gene>
<evidence type="ECO:0000313" key="2">
    <source>
        <dbReference type="EMBL" id="CBY34457.1"/>
    </source>
</evidence>
<accession>E4YG33</accession>